<accession>A0A0E9WT72</accession>
<dbReference type="EMBL" id="GBXM01015000">
    <property type="protein sequence ID" value="JAH93577.1"/>
    <property type="molecule type" value="Transcribed_RNA"/>
</dbReference>
<evidence type="ECO:0000313" key="2">
    <source>
        <dbReference type="EMBL" id="JAH93577.1"/>
    </source>
</evidence>
<keyword evidence="1" id="KW-1133">Transmembrane helix</keyword>
<protein>
    <submittedName>
        <fullName evidence="2">Uncharacterized protein</fullName>
    </submittedName>
</protein>
<reference evidence="2" key="1">
    <citation type="submission" date="2014-11" db="EMBL/GenBank/DDBJ databases">
        <authorList>
            <person name="Amaro Gonzalez C."/>
        </authorList>
    </citation>
    <scope>NUCLEOTIDE SEQUENCE</scope>
</reference>
<evidence type="ECO:0000256" key="1">
    <source>
        <dbReference type="SAM" id="Phobius"/>
    </source>
</evidence>
<feature type="transmembrane region" description="Helical" evidence="1">
    <location>
        <begin position="41"/>
        <end position="64"/>
    </location>
</feature>
<reference evidence="2" key="2">
    <citation type="journal article" date="2015" name="Fish Shellfish Immunol.">
        <title>Early steps in the European eel (Anguilla anguilla)-Vibrio vulnificus interaction in the gills: Role of the RtxA13 toxin.</title>
        <authorList>
            <person name="Callol A."/>
            <person name="Pajuelo D."/>
            <person name="Ebbesson L."/>
            <person name="Teles M."/>
            <person name="MacKenzie S."/>
            <person name="Amaro C."/>
        </authorList>
    </citation>
    <scope>NUCLEOTIDE SEQUENCE</scope>
</reference>
<proteinExistence type="predicted"/>
<sequence length="68" mass="7906">MCFFIILFTCIVSVGYFHLIFGVFIKTEAMVTECFSFPSPFISSLLCTELLYVSIYICMFSFFVKIKK</sequence>
<keyword evidence="1" id="KW-0472">Membrane</keyword>
<name>A0A0E9WT72_ANGAN</name>
<dbReference type="AlphaFoldDB" id="A0A0E9WT72"/>
<organism evidence="2">
    <name type="scientific">Anguilla anguilla</name>
    <name type="common">European freshwater eel</name>
    <name type="synonym">Muraena anguilla</name>
    <dbReference type="NCBI Taxonomy" id="7936"/>
    <lineage>
        <taxon>Eukaryota</taxon>
        <taxon>Metazoa</taxon>
        <taxon>Chordata</taxon>
        <taxon>Craniata</taxon>
        <taxon>Vertebrata</taxon>
        <taxon>Euteleostomi</taxon>
        <taxon>Actinopterygii</taxon>
        <taxon>Neopterygii</taxon>
        <taxon>Teleostei</taxon>
        <taxon>Anguilliformes</taxon>
        <taxon>Anguillidae</taxon>
        <taxon>Anguilla</taxon>
    </lineage>
</organism>
<keyword evidence="1" id="KW-0812">Transmembrane</keyword>